<dbReference type="AlphaFoldDB" id="A0A2C9JXQ1"/>
<dbReference type="VEuPathDB" id="VectorBase:BGLAX_028947"/>
<feature type="compositionally biased region" description="Basic and acidic residues" evidence="7">
    <location>
        <begin position="273"/>
        <end position="287"/>
    </location>
</feature>
<evidence type="ECO:0000256" key="7">
    <source>
        <dbReference type="SAM" id="MobiDB-lite"/>
    </source>
</evidence>
<evidence type="ECO:0000313" key="10">
    <source>
        <dbReference type="Proteomes" id="UP000076420"/>
    </source>
</evidence>
<dbReference type="SUPFAM" id="SSF57959">
    <property type="entry name" value="Leucine zipper domain"/>
    <property type="match status" value="1"/>
</dbReference>
<feature type="compositionally biased region" description="Basic and acidic residues" evidence="7">
    <location>
        <begin position="294"/>
        <end position="321"/>
    </location>
</feature>
<evidence type="ECO:0000256" key="1">
    <source>
        <dbReference type="ARBA" id="ARBA00004123"/>
    </source>
</evidence>
<feature type="compositionally biased region" description="Low complexity" evidence="7">
    <location>
        <begin position="37"/>
        <end position="50"/>
    </location>
</feature>
<organism evidence="9 10">
    <name type="scientific">Biomphalaria glabrata</name>
    <name type="common">Bloodfluke planorb</name>
    <name type="synonym">Freshwater snail</name>
    <dbReference type="NCBI Taxonomy" id="6526"/>
    <lineage>
        <taxon>Eukaryota</taxon>
        <taxon>Metazoa</taxon>
        <taxon>Spiralia</taxon>
        <taxon>Lophotrochozoa</taxon>
        <taxon>Mollusca</taxon>
        <taxon>Gastropoda</taxon>
        <taxon>Heterobranchia</taxon>
        <taxon>Euthyneura</taxon>
        <taxon>Panpulmonata</taxon>
        <taxon>Hygrophila</taxon>
        <taxon>Lymnaeoidea</taxon>
        <taxon>Planorbidae</taxon>
        <taxon>Biomphalaria</taxon>
    </lineage>
</organism>
<protein>
    <recommendedName>
        <fullName evidence="8">BZIP domain-containing protein</fullName>
    </recommendedName>
</protein>
<evidence type="ECO:0000256" key="5">
    <source>
        <dbReference type="ARBA" id="ARBA00023163"/>
    </source>
</evidence>
<dbReference type="SMART" id="SM00338">
    <property type="entry name" value="BRLZ"/>
    <property type="match status" value="1"/>
</dbReference>
<dbReference type="Pfam" id="PF07716">
    <property type="entry name" value="bZIP_2"/>
    <property type="match status" value="1"/>
</dbReference>
<evidence type="ECO:0000256" key="6">
    <source>
        <dbReference type="ARBA" id="ARBA00023242"/>
    </source>
</evidence>
<comment type="similarity">
    <text evidence="2">Belongs to the bZIP family. NFIL3 subfamily.</text>
</comment>
<dbReference type="Gene3D" id="1.20.5.170">
    <property type="match status" value="1"/>
</dbReference>
<dbReference type="FunFam" id="1.20.5.170:FF:000025">
    <property type="entry name" value="nuclear factor interleukin-3-regulated protein-like"/>
    <property type="match status" value="1"/>
</dbReference>
<evidence type="ECO:0000256" key="2">
    <source>
        <dbReference type="ARBA" id="ARBA00006079"/>
    </source>
</evidence>
<dbReference type="InterPro" id="IPR046347">
    <property type="entry name" value="bZIP_sf"/>
</dbReference>
<keyword evidence="6" id="KW-0539">Nucleus</keyword>
<comment type="subcellular location">
    <subcellularLocation>
        <location evidence="1">Nucleus</location>
    </subcellularLocation>
</comment>
<feature type="compositionally biased region" description="Low complexity" evidence="7">
    <location>
        <begin position="230"/>
        <end position="272"/>
    </location>
</feature>
<feature type="region of interest" description="Disordered" evidence="7">
    <location>
        <begin position="217"/>
        <end position="321"/>
    </location>
</feature>
<name>A0A2C9JXQ1_BIOGL</name>
<dbReference type="GO" id="GO:0005634">
    <property type="term" value="C:nucleus"/>
    <property type="evidence" value="ECO:0007669"/>
    <property type="project" value="UniProtKB-SubCell"/>
</dbReference>
<dbReference type="VEuPathDB" id="VectorBase:BGLB009720"/>
<accession>A0A2C9JXQ1</accession>
<gene>
    <name evidence="9" type="primary">106072206</name>
</gene>
<dbReference type="STRING" id="6526.A0A2C9JXQ1"/>
<dbReference type="PANTHER" id="PTHR11988:SF56">
    <property type="entry name" value="TRANSCRIPTION FACTOR CES-2"/>
    <property type="match status" value="1"/>
</dbReference>
<evidence type="ECO:0000313" key="9">
    <source>
        <dbReference type="EnsemblMetazoa" id="BGLB009720-PB"/>
    </source>
</evidence>
<feature type="region of interest" description="Disordered" evidence="7">
    <location>
        <begin position="24"/>
        <end position="96"/>
    </location>
</feature>
<evidence type="ECO:0000259" key="8">
    <source>
        <dbReference type="PROSITE" id="PS50217"/>
    </source>
</evidence>
<reference evidence="9" key="1">
    <citation type="submission" date="2020-05" db="UniProtKB">
        <authorList>
            <consortium name="EnsemblMetazoa"/>
        </authorList>
    </citation>
    <scope>IDENTIFICATION</scope>
    <source>
        <strain evidence="9">BB02</strain>
    </source>
</reference>
<dbReference type="GO" id="GO:0000978">
    <property type="term" value="F:RNA polymerase II cis-regulatory region sequence-specific DNA binding"/>
    <property type="evidence" value="ECO:0007669"/>
    <property type="project" value="TreeGrafter"/>
</dbReference>
<sequence>MTMSEGALDLSLSSYSLTNKHAALTNKHTARPMEVVSSDSGRASSDSTSSEPHEDIKPEVKPSPLGFNMPATLAPGHPHRVSHTSPGPVAFPNSHLRDLPHLSHMMLNPTGSPPLTINPGSMDNFANQASPVNVTSVSGEDALKPSMPSERASESRAAMRPYKMYPVDPFSMYGNPLMAGASGTLSPSPVALQSLYDSMSPSGFPTFPLTPLTSHLLQRKRRAENREHTNSASSQSSAPTTTQTNSNNTNSSSSNNNPGDSSSRVSTSSPVSPREDIDSNSDGEKMKRSLSSADVKKDEAYWDRRRKNNEAAKRSRDARRQKEEEIAMRAAFLEQENLKLRAQVAILKNETAKLHYMLYNRI</sequence>
<evidence type="ECO:0000256" key="3">
    <source>
        <dbReference type="ARBA" id="ARBA00023015"/>
    </source>
</evidence>
<dbReference type="PANTHER" id="PTHR11988">
    <property type="entry name" value="THYROTROPH EMBRYONIC FACTOR RELATED"/>
    <property type="match status" value="1"/>
</dbReference>
<dbReference type="OrthoDB" id="6022300at2759"/>
<dbReference type="EnsemblMetazoa" id="BGLB009720-RB">
    <property type="protein sequence ID" value="BGLB009720-PB"/>
    <property type="gene ID" value="BGLB009720"/>
</dbReference>
<proteinExistence type="inferred from homology"/>
<dbReference type="KEGG" id="bgt:106072206"/>
<feature type="region of interest" description="Disordered" evidence="7">
    <location>
        <begin position="137"/>
        <end position="157"/>
    </location>
</feature>
<feature type="domain" description="BZIP" evidence="8">
    <location>
        <begin position="298"/>
        <end position="361"/>
    </location>
</feature>
<dbReference type="CDD" id="cd14695">
    <property type="entry name" value="bZIP_HLF"/>
    <property type="match status" value="1"/>
</dbReference>
<dbReference type="GO" id="GO:0000981">
    <property type="term" value="F:DNA-binding transcription factor activity, RNA polymerase II-specific"/>
    <property type="evidence" value="ECO:0007669"/>
    <property type="project" value="TreeGrafter"/>
</dbReference>
<dbReference type="InterPro" id="IPR004827">
    <property type="entry name" value="bZIP"/>
</dbReference>
<keyword evidence="3" id="KW-0805">Transcription regulation</keyword>
<keyword evidence="4" id="KW-0238">DNA-binding</keyword>
<feature type="compositionally biased region" description="Basic and acidic residues" evidence="7">
    <location>
        <begin position="51"/>
        <end position="60"/>
    </location>
</feature>
<dbReference type="InterPro" id="IPR040223">
    <property type="entry name" value="PAR_bZIP"/>
</dbReference>
<keyword evidence="5" id="KW-0804">Transcription</keyword>
<dbReference type="Proteomes" id="UP000076420">
    <property type="component" value="Unassembled WGS sequence"/>
</dbReference>
<dbReference type="PROSITE" id="PS50217">
    <property type="entry name" value="BZIP"/>
    <property type="match status" value="1"/>
</dbReference>
<evidence type="ECO:0000256" key="4">
    <source>
        <dbReference type="ARBA" id="ARBA00023125"/>
    </source>
</evidence>